<dbReference type="GO" id="GO:0008652">
    <property type="term" value="P:amino acid biosynthetic process"/>
    <property type="evidence" value="ECO:0007669"/>
    <property type="project" value="UniProtKB-KW"/>
</dbReference>
<dbReference type="Gene3D" id="3.65.10.10">
    <property type="entry name" value="Enolpyruvate transferase domain"/>
    <property type="match status" value="2"/>
</dbReference>
<dbReference type="PROSITE" id="PS00104">
    <property type="entry name" value="EPSP_SYNTHASE_1"/>
    <property type="match status" value="1"/>
</dbReference>
<dbReference type="InterPro" id="IPR006264">
    <property type="entry name" value="EPSP_synthase"/>
</dbReference>
<comment type="caution">
    <text evidence="32">The sequence shown here is derived from an EMBL/GenBank/DDBJ whole genome shotgun (WGS) entry which is preliminary data.</text>
</comment>
<dbReference type="InterPro" id="IPR008289">
    <property type="entry name" value="Pentafunct_AroM"/>
</dbReference>
<dbReference type="InterPro" id="IPR016037">
    <property type="entry name" value="DHQ_synth_AroB"/>
</dbReference>
<feature type="binding site" evidence="25">
    <location>
        <position position="645"/>
    </location>
    <ligand>
        <name>7-phospho-2-dehydro-3-deoxy-D-arabino-heptonate</name>
        <dbReference type="ChEBI" id="CHEBI:58394"/>
    </ligand>
</feature>
<dbReference type="HAMAP" id="MF_03143">
    <property type="entry name" value="Pentafunct_AroM"/>
    <property type="match status" value="1"/>
</dbReference>
<keyword evidence="12 25" id="KW-0547">Nucleotide-binding</keyword>
<dbReference type="EC" id="1.1.1.25" evidence="25"/>
<evidence type="ECO:0000256" key="9">
    <source>
        <dbReference type="ARBA" id="ARBA00022605"/>
    </source>
</evidence>
<evidence type="ECO:0000256" key="4">
    <source>
        <dbReference type="ARBA" id="ARBA00004842"/>
    </source>
</evidence>
<dbReference type="PANTHER" id="PTHR21090:SF5">
    <property type="entry name" value="PENTAFUNCTIONAL AROM POLYPEPTIDE"/>
    <property type="match status" value="1"/>
</dbReference>
<dbReference type="GO" id="GO:0005737">
    <property type="term" value="C:cytoplasm"/>
    <property type="evidence" value="ECO:0007669"/>
    <property type="project" value="UniProtKB-SubCell"/>
</dbReference>
<dbReference type="InterPro" id="IPR023193">
    <property type="entry name" value="EPSP_synthase_CS"/>
</dbReference>
<dbReference type="GO" id="GO:0046872">
    <property type="term" value="F:metal ion binding"/>
    <property type="evidence" value="ECO:0007669"/>
    <property type="project" value="UniProtKB-UniRule"/>
</dbReference>
<dbReference type="HAMAP" id="MF_00170">
    <property type="entry name" value="Rib_5P_isom_A"/>
    <property type="match status" value="1"/>
</dbReference>
<evidence type="ECO:0000256" key="10">
    <source>
        <dbReference type="ARBA" id="ARBA00022679"/>
    </source>
</evidence>
<dbReference type="InterPro" id="IPR041121">
    <property type="entry name" value="SDH_C"/>
</dbReference>
<dbReference type="SUPFAM" id="SSF75445">
    <property type="entry name" value="D-ribose-5-phosphate isomerase (RpiA), lid domain"/>
    <property type="match status" value="1"/>
</dbReference>
<comment type="pathway">
    <text evidence="25">Metabolic intermediate biosynthesis; chorismate biosynthesis; chorismate from D-erythrose 4-phosphate and phosphoenolpyruvate: step 3/7.</text>
</comment>
<keyword evidence="19" id="KW-0413">Isomerase</keyword>
<feature type="binding site" evidence="25">
    <location>
        <position position="404"/>
    </location>
    <ligand>
        <name>NAD(+)</name>
        <dbReference type="ChEBI" id="CHEBI:57540"/>
    </ligand>
</feature>
<dbReference type="GO" id="GO:0009052">
    <property type="term" value="P:pentose-phosphate shunt, non-oxidative branch"/>
    <property type="evidence" value="ECO:0007669"/>
    <property type="project" value="InterPro"/>
</dbReference>
<dbReference type="InterPro" id="IPR018508">
    <property type="entry name" value="3-dehydroquinate_DH_AS"/>
</dbReference>
<comment type="similarity">
    <text evidence="25">In the 4th section; belongs to the type-I 3-dehydroquinase family.</text>
</comment>
<dbReference type="NCBIfam" id="TIGR01356">
    <property type="entry name" value="aroA"/>
    <property type="match status" value="1"/>
</dbReference>
<evidence type="ECO:0000259" key="27">
    <source>
        <dbReference type="Pfam" id="PF00275"/>
    </source>
</evidence>
<dbReference type="GO" id="GO:0004751">
    <property type="term" value="F:ribose-5-phosphate isomerase activity"/>
    <property type="evidence" value="ECO:0007669"/>
    <property type="project" value="UniProtKB-EC"/>
</dbReference>
<comment type="catalytic activity">
    <reaction evidence="25">
        <text>7-phospho-2-dehydro-3-deoxy-D-arabino-heptonate = 3-dehydroquinate + phosphate</text>
        <dbReference type="Rhea" id="RHEA:21968"/>
        <dbReference type="ChEBI" id="CHEBI:32364"/>
        <dbReference type="ChEBI" id="CHEBI:43474"/>
        <dbReference type="ChEBI" id="CHEBI:58394"/>
        <dbReference type="EC" id="4.2.3.4"/>
    </reaction>
</comment>
<evidence type="ECO:0000256" key="20">
    <source>
        <dbReference type="ARBA" id="ARBA00023239"/>
    </source>
</evidence>
<dbReference type="FunFam" id="3.30.70.260:FF:000053">
    <property type="entry name" value="Ribose-5-phosphate isomerase, putative"/>
    <property type="match status" value="1"/>
</dbReference>
<keyword evidence="9 25" id="KW-0028">Amino-acid biosynthesis</keyword>
<evidence type="ECO:0000259" key="28">
    <source>
        <dbReference type="Pfam" id="PF01761"/>
    </source>
</evidence>
<dbReference type="NCBIfam" id="TIGR00021">
    <property type="entry name" value="rpiA"/>
    <property type="match status" value="1"/>
</dbReference>
<dbReference type="InterPro" id="IPR000623">
    <property type="entry name" value="Shikimate_kinase/TSH1"/>
</dbReference>
<dbReference type="CDD" id="cd00502">
    <property type="entry name" value="DHQase_I"/>
    <property type="match status" value="1"/>
</dbReference>
<feature type="binding site" evidence="25">
    <location>
        <position position="479"/>
    </location>
    <ligand>
        <name>Zn(2+)</name>
        <dbReference type="ChEBI" id="CHEBI:29105"/>
        <note>catalytic</note>
    </ligand>
</feature>
<comment type="catalytic activity">
    <reaction evidence="22">
        <text>3-phosphoshikimate + phosphoenolpyruvate = 5-O-(1-carboxyvinyl)-3-phosphoshikimate + phosphate</text>
        <dbReference type="Rhea" id="RHEA:21256"/>
        <dbReference type="ChEBI" id="CHEBI:43474"/>
        <dbReference type="ChEBI" id="CHEBI:57701"/>
        <dbReference type="ChEBI" id="CHEBI:58702"/>
        <dbReference type="ChEBI" id="CHEBI:145989"/>
        <dbReference type="EC" id="2.5.1.19"/>
    </reaction>
    <physiologicalReaction direction="left-to-right" evidence="22">
        <dbReference type="Rhea" id="RHEA:21257"/>
    </physiologicalReaction>
</comment>
<evidence type="ECO:0000256" key="23">
    <source>
        <dbReference type="ARBA" id="ARBA00048567"/>
    </source>
</evidence>
<dbReference type="FunFam" id="3.40.50.1970:FF:000007">
    <property type="entry name" value="Pentafunctional AROM polypeptide"/>
    <property type="match status" value="1"/>
</dbReference>
<evidence type="ECO:0000259" key="29">
    <source>
        <dbReference type="Pfam" id="PF08501"/>
    </source>
</evidence>
<feature type="binding site" evidence="25">
    <location>
        <position position="415"/>
    </location>
    <ligand>
        <name>7-phospho-2-dehydro-3-deoxy-D-arabino-heptonate</name>
        <dbReference type="ChEBI" id="CHEBI:58394"/>
    </ligand>
</feature>
<dbReference type="HAMAP" id="MF_00222">
    <property type="entry name" value="Shikimate_DH_AroE"/>
    <property type="match status" value="1"/>
</dbReference>
<evidence type="ECO:0000256" key="21">
    <source>
        <dbReference type="ARBA" id="ARBA00023268"/>
    </source>
</evidence>
<dbReference type="InterPro" id="IPR010110">
    <property type="entry name" value="Shikimate_DH_AroM-type"/>
</dbReference>
<feature type="region of interest" description="3-dehydroquinate synthase" evidence="25">
    <location>
        <begin position="1"/>
        <end position="673"/>
    </location>
</feature>
<comment type="catalytic activity">
    <reaction evidence="25">
        <text>shikimate + NADP(+) = 3-dehydroshikimate + NADPH + H(+)</text>
        <dbReference type="Rhea" id="RHEA:17737"/>
        <dbReference type="ChEBI" id="CHEBI:15378"/>
        <dbReference type="ChEBI" id="CHEBI:16630"/>
        <dbReference type="ChEBI" id="CHEBI:36208"/>
        <dbReference type="ChEBI" id="CHEBI:57783"/>
        <dbReference type="ChEBI" id="CHEBI:58349"/>
        <dbReference type="EC" id="1.1.1.25"/>
    </reaction>
</comment>
<comment type="catalytic activity">
    <reaction evidence="1">
        <text>aldehydo-D-ribose 5-phosphate = D-ribulose 5-phosphate</text>
        <dbReference type="Rhea" id="RHEA:14657"/>
        <dbReference type="ChEBI" id="CHEBI:58121"/>
        <dbReference type="ChEBI" id="CHEBI:58273"/>
        <dbReference type="EC" id="5.3.1.6"/>
    </reaction>
</comment>
<comment type="catalytic activity">
    <reaction evidence="23 25">
        <text>shikimate + ATP = 3-phosphoshikimate + ADP + H(+)</text>
        <dbReference type="Rhea" id="RHEA:13121"/>
        <dbReference type="ChEBI" id="CHEBI:15378"/>
        <dbReference type="ChEBI" id="CHEBI:30616"/>
        <dbReference type="ChEBI" id="CHEBI:36208"/>
        <dbReference type="ChEBI" id="CHEBI:145989"/>
        <dbReference type="ChEBI" id="CHEBI:456216"/>
        <dbReference type="EC" id="2.7.1.71"/>
    </reaction>
</comment>
<keyword evidence="20 25" id="KW-0456">Lyase</keyword>
<comment type="cofactor">
    <cofactor evidence="25">
        <name>Zn(2+)</name>
        <dbReference type="ChEBI" id="CHEBI:29105"/>
    </cofactor>
    <text evidence="25">Binds 2 Zn(2+) ions per subunit.</text>
</comment>
<feature type="binding site" evidence="25">
    <location>
        <position position="576"/>
    </location>
    <ligand>
        <name>Zn(2+)</name>
        <dbReference type="ChEBI" id="CHEBI:29105"/>
        <note>catalytic</note>
    </ligand>
</feature>
<comment type="subunit">
    <text evidence="25">Homodimer.</text>
</comment>
<evidence type="ECO:0000256" key="22">
    <source>
        <dbReference type="ARBA" id="ARBA00044633"/>
    </source>
</evidence>
<sequence length="1877" mass="201754">MSLPLKATEPLSSSQTVITLSPIESAKRLAAYTAVDRHVKPEHTIIGIGSGSTVPYVVERIVQQGAEFNTKRVFVPTGFQSKQLIVEAGLNLGDVDEYPSIDVTIDGADEVDANLNCIKGGGACHLREKVLAEAAKTFIVVADFRKNAELLGTNWAPGVPVEVVPFAYAKVLRQLRDVLGSPNAVLRMAVKKAGPIVTDNGNFVIDAPFDREKMQDPSKILTQIKLLTGVVEVGLFCGIAKAAYFGNEDGTVTIRREDGSVSQDGEEFLPLKTPFRLHLSFEEMADADIHKVSILGKDSIHCGFHLIPYIAHTVINTLSSSTYVLITDTNIAKYHLKAFEDVFQAALDQHTPSGPQPRFISFVIPPGETSKSREGKAKIEDFLLLNKCTRDTVVLALGGGVIGDLVGFVAATFMRGVRFVQIPTTLLAMVDSSVGGKTAIDTPHGKNLIGAFWQPEYIFIDAAFLETLPQREFSNGMAEVVKTAAIWNESEFLSLEARSAEIFAAIQTPSQNSAGRTKNTRSAAQELLLSVIVGSISVKAHIVTIDERETGLRNLVNFGHSIGHAIEAVLTPTILHGECVSIGMILEAELSRQMGILSQVGVGRLSRCLKAYNLPISLSDPRIANLPAARLLTVDRLLDIMRIDKKNSGPNKKIVILSRIGATYEPKATVVQDGLIAKTLSEAAKVIPGIPSHNPVVMSTPGSKSISNRALVLAALGKGPCRLTNLLHSDDTQVMMAALKELKGAKFSWEDNGDTLVVEGGEGFLAVPPKGKELYLGNAGTAARFLTTVCALVQKSPQDDHDVTIITGNARMKQRPIGPLVTALRANGSQITCLETDGCLPLAIAPEGLKGGTIQLAASVSSQYVSSILLCAPYAAQPVTLELTGGQVISQPYIDMTIAMMKTFGIDVARRTDPATGKLLDVYDIPKGVYVNPPNYSIESDASSATYPLAIAAITGTSCTIDNIGTSSLQGDAQFAKEVLEKMGCTVTQTETKTTVQGPPIGSLQSIEEVDMETMTDAFLTATAIAAVASGKTRILGIANQRVKECNRIRAMIDQLAKFGVECIELDDGLEIIGKPMAELKRGVSVHCYDDHRVAMAFSVLATVIEETVLEEKRCVEKTWPNWWDDLENKIGIKVEGVDLAGLHAKASVSGTRSFDPSASVLLVGMRGVGKSFIGDLAAKALGWPQLDADDYFAAKKQQPLREFVAEHGWPAFREAEAAILEELIQEKPTGHILSLGGGIVETPASREIIKHYAATKGPVVHISRPLDEILAYLGAESARPTYGEPVADVYHRRQPWFHEVSNFEFLNPVGDGKVVTSPSAGIQEEVARFFKHITGQRPNLSSNVGSGNRSYFLSLTYPDVTEALSIIDQISEGVDALELRVDLLKSSTGATDCVIPSTAYVASQLAALRRVTSLPIVYTVRTVSQGGKHPDKAEKEALELLELGLRAGVEYLDVEITLPEQKVRELIAKKGSSKIIASYHDFSGNLKWNSATVKEKYEIAESIGDIIKIIGMANTIQDNFELYNFVSSVGAKPAAKPIIAINMGTQGQLSRILNQTFTPITHPLLPFKAAPGQLSFKQIQEALHLVGQFPAKQFYLFGNPIAHSMSPTLHNTGFQVLGLPHNYSLLETQSFNEINKEAIAAADFGGASVTIPYKLDVIPSLDELTPAAKIIGAVNTVIPKTTAEGKRVLVGDNTDWLGIRASVVAQLANGSVKNGLVIGGGGTARAALYALQSLGAETIYLWNRTKSKAEELASVFPDARIQVLDQLGVFPGTPPNVIVGTVPASATTLDAGTPGATLLVADLYAYRDGPAVVVDMAYKPAQTPLLQLASAAPNWKTVPGLEVLLEQGYEQFEIWTGRKCPRGTVGEKVRAKYYSS</sequence>
<feature type="active site" description="For EPSP synthase activity" evidence="25">
    <location>
        <position position="1115"/>
    </location>
</feature>
<dbReference type="Pfam" id="PF01487">
    <property type="entry name" value="DHquinase_I"/>
    <property type="match status" value="1"/>
</dbReference>
<dbReference type="HAMAP" id="MF_00109">
    <property type="entry name" value="Shikimate_kinase"/>
    <property type="match status" value="1"/>
</dbReference>
<dbReference type="PROSITE" id="PS00885">
    <property type="entry name" value="EPSP_SYNTHASE_2"/>
    <property type="match status" value="1"/>
</dbReference>
<feature type="binding site" evidence="25">
    <location>
        <begin position="328"/>
        <end position="330"/>
    </location>
    <ligand>
        <name>NAD(+)</name>
        <dbReference type="ChEBI" id="CHEBI:57540"/>
    </ligand>
</feature>
<dbReference type="GO" id="GO:0003866">
    <property type="term" value="F:3-phosphoshikimate 1-carboxyvinyltransferase activity"/>
    <property type="evidence" value="ECO:0007669"/>
    <property type="project" value="UniProtKB-UniRule"/>
</dbReference>
<evidence type="ECO:0000256" key="19">
    <source>
        <dbReference type="ARBA" id="ARBA00023235"/>
    </source>
</evidence>
<evidence type="ECO:0000256" key="25">
    <source>
        <dbReference type="HAMAP-Rule" id="MF_03143"/>
    </source>
</evidence>
<comment type="similarity">
    <text evidence="25">In the 3rd section; belongs to the shikimate kinase family.</text>
</comment>
<keyword evidence="16 25" id="KW-0521">NADP</keyword>
<dbReference type="CDD" id="cd00464">
    <property type="entry name" value="SK"/>
    <property type="match status" value="1"/>
</dbReference>
<dbReference type="FunFam" id="3.40.50.1360:FF:000014">
    <property type="entry name" value="Ribose 5-phosphate isomerase"/>
    <property type="match status" value="1"/>
</dbReference>
<reference evidence="32" key="1">
    <citation type="submission" date="2022-07" db="EMBL/GenBank/DDBJ databases">
        <title>Genome Sequence of Leucocoprinus birnbaumii.</title>
        <authorList>
            <person name="Buettner E."/>
        </authorList>
    </citation>
    <scope>NUCLEOTIDE SEQUENCE</scope>
    <source>
        <strain evidence="32">VT141</strain>
    </source>
</reference>
<dbReference type="InterPro" id="IPR022893">
    <property type="entry name" value="Shikimate_DH_fam"/>
</dbReference>
<accession>A0AAD5VW86</accession>
<feature type="binding site" evidence="25">
    <location>
        <position position="560"/>
    </location>
    <ligand>
        <name>Zn(2+)</name>
        <dbReference type="ChEBI" id="CHEBI:29105"/>
        <note>catalytic</note>
    </ligand>
</feature>
<dbReference type="GO" id="GO:0004764">
    <property type="term" value="F:shikimate 3-dehydrogenase (NADP+) activity"/>
    <property type="evidence" value="ECO:0007669"/>
    <property type="project" value="UniProtKB-UniRule"/>
</dbReference>
<keyword evidence="14 25" id="KW-0862">Zinc</keyword>
<comment type="pathway">
    <text evidence="25">Metabolic intermediate biosynthesis; chorismate biosynthesis; chorismate from D-erythrose 4-phosphate and phosphoenolpyruvate: step 2/7.</text>
</comment>
<dbReference type="Gene3D" id="3.40.50.1360">
    <property type="match status" value="1"/>
</dbReference>
<dbReference type="GO" id="GO:0005524">
    <property type="term" value="F:ATP binding"/>
    <property type="evidence" value="ECO:0007669"/>
    <property type="project" value="UniProtKB-UniRule"/>
</dbReference>
<evidence type="ECO:0000259" key="30">
    <source>
        <dbReference type="Pfam" id="PF18317"/>
    </source>
</evidence>
<dbReference type="GO" id="GO:0003855">
    <property type="term" value="F:3-dehydroquinate dehydratase activity"/>
    <property type="evidence" value="ECO:0007669"/>
    <property type="project" value="UniProtKB-UniRule"/>
</dbReference>
<feature type="binding site" evidence="25">
    <location>
        <begin position="368"/>
        <end position="371"/>
    </location>
    <ligand>
        <name>NAD(+)</name>
        <dbReference type="ChEBI" id="CHEBI:57540"/>
    </ligand>
</feature>
<dbReference type="SUPFAM" id="SSF51569">
    <property type="entry name" value="Aldolase"/>
    <property type="match status" value="1"/>
</dbReference>
<dbReference type="InterPro" id="IPR031322">
    <property type="entry name" value="Shikimate/glucono_kinase"/>
</dbReference>
<dbReference type="PANTHER" id="PTHR21090">
    <property type="entry name" value="AROM/DEHYDROQUINATE SYNTHASE"/>
    <property type="match status" value="1"/>
</dbReference>
<dbReference type="InterPro" id="IPR027417">
    <property type="entry name" value="P-loop_NTPase"/>
</dbReference>
<comment type="similarity">
    <text evidence="7 26">Belongs to the EPSP synthase family.</text>
</comment>
<feature type="domain" description="Enolpyruvate transferase" evidence="27">
    <location>
        <begin position="700"/>
        <end position="1127"/>
    </location>
</feature>
<comment type="function">
    <text evidence="24 25">The AROM polypeptide catalyzes 5 consecutive enzymatic reactions in prechorismate polyaromatic amino acid biosynthesis.</text>
</comment>
<dbReference type="InterPro" id="IPR036968">
    <property type="entry name" value="Enolpyruvate_Tfrase_sf"/>
</dbReference>
<feature type="binding site" evidence="25">
    <location>
        <begin position="399"/>
        <end position="401"/>
    </location>
    <ligand>
        <name>NAD(+)</name>
        <dbReference type="ChEBI" id="CHEBI:57540"/>
    </ligand>
</feature>
<protein>
    <recommendedName>
        <fullName evidence="25">Pentafunctional AROM polypeptide</fullName>
    </recommendedName>
    <domain>
        <recommendedName>
            <fullName evidence="25">3-dehydroquinate synthase</fullName>
            <shortName evidence="25">DHQS</shortName>
            <ecNumber evidence="25">4.2.3.4</ecNumber>
        </recommendedName>
    </domain>
    <domain>
        <recommendedName>
            <fullName evidence="25">3-phosphoshikimate 1-carboxyvinyltransferase</fullName>
            <ecNumber evidence="25">2.5.1.19</ecNumber>
        </recommendedName>
        <alternativeName>
            <fullName evidence="25">5-enolpyruvylshikimate-3-phosphate synthase</fullName>
            <shortName evidence="25">EPSP synthase</shortName>
            <shortName evidence="25">EPSPS</shortName>
        </alternativeName>
    </domain>
    <domain>
        <recommendedName>
            <fullName evidence="25">Shikimate kinase</fullName>
            <shortName evidence="25">SK</shortName>
            <ecNumber evidence="25">2.7.1.71</ecNumber>
        </recommendedName>
    </domain>
    <domain>
        <recommendedName>
            <fullName evidence="25">3-dehydroquinate dehydratase</fullName>
            <shortName evidence="25">3-dehydroquinase</shortName>
            <ecNumber evidence="25">4.2.1.10</ecNumber>
        </recommendedName>
    </domain>
    <domain>
        <recommendedName>
            <fullName evidence="25">Shikimate dehydrogenase</fullName>
            <ecNumber evidence="25">1.1.1.25</ecNumber>
        </recommendedName>
    </domain>
</protein>
<comment type="similarity">
    <text evidence="25">In the N-terminal section; belongs to the sugar phosphate cyclases superfamily. Dehydroquinate synthase family.</text>
</comment>
<dbReference type="HAMAP" id="MF_00210">
    <property type="entry name" value="EPSP_synth"/>
    <property type="match status" value="1"/>
</dbReference>
<dbReference type="SUPFAM" id="SSF55205">
    <property type="entry name" value="EPT/RTPC-like"/>
    <property type="match status" value="1"/>
</dbReference>
<feature type="active site" description="Proton acceptor; for 3-dehydroquinate synthase activity" evidence="25">
    <location>
        <position position="549"/>
    </location>
</feature>
<feature type="binding site" evidence="25">
    <location>
        <begin position="479"/>
        <end position="482"/>
    </location>
    <ligand>
        <name>7-phospho-2-dehydro-3-deoxy-D-arabino-heptonate</name>
        <dbReference type="ChEBI" id="CHEBI:58394"/>
    </ligand>
</feature>
<organism evidence="32 33">
    <name type="scientific">Leucocoprinus birnbaumii</name>
    <dbReference type="NCBI Taxonomy" id="56174"/>
    <lineage>
        <taxon>Eukaryota</taxon>
        <taxon>Fungi</taxon>
        <taxon>Dikarya</taxon>
        <taxon>Basidiomycota</taxon>
        <taxon>Agaricomycotina</taxon>
        <taxon>Agaricomycetes</taxon>
        <taxon>Agaricomycetidae</taxon>
        <taxon>Agaricales</taxon>
        <taxon>Agaricineae</taxon>
        <taxon>Agaricaceae</taxon>
        <taxon>Leucocoprinus</taxon>
    </lineage>
</organism>
<evidence type="ECO:0000256" key="17">
    <source>
        <dbReference type="ARBA" id="ARBA00023002"/>
    </source>
</evidence>
<evidence type="ECO:0000256" key="7">
    <source>
        <dbReference type="ARBA" id="ARBA00009948"/>
    </source>
</evidence>
<gene>
    <name evidence="32" type="ORF">NP233_g3571</name>
</gene>
<dbReference type="InterPro" id="IPR046346">
    <property type="entry name" value="Aminoacid_DH-like_N_sf"/>
</dbReference>
<dbReference type="InterPro" id="IPR020672">
    <property type="entry name" value="Ribose5P_isomerase_typA_subgr"/>
</dbReference>
<dbReference type="NCBIfam" id="TIGR01357">
    <property type="entry name" value="aroB"/>
    <property type="match status" value="1"/>
</dbReference>
<keyword evidence="8 25" id="KW-0963">Cytoplasm</keyword>
<comment type="pathway">
    <text evidence="4 25">Metabolic intermediate biosynthesis; chorismate biosynthesis; chorismate from D-erythrose 4-phosphate and phosphoenolpyruvate: step 5/7.</text>
</comment>
<keyword evidence="15 25" id="KW-0067">ATP-binding</keyword>
<feature type="binding site" evidence="25">
    <location>
        <begin position="553"/>
        <end position="557"/>
    </location>
    <ligand>
        <name>7-phospho-2-dehydro-3-deoxy-D-arabino-heptonate</name>
        <dbReference type="ChEBI" id="CHEBI:58394"/>
    </ligand>
</feature>
<evidence type="ECO:0000256" key="3">
    <source>
        <dbReference type="ARBA" id="ARBA00004811"/>
    </source>
</evidence>
<dbReference type="Pfam" id="PF18317">
    <property type="entry name" value="SDH_C"/>
    <property type="match status" value="1"/>
</dbReference>
<dbReference type="InterPro" id="IPR013785">
    <property type="entry name" value="Aldolase_TIM"/>
</dbReference>
<feature type="active site" description="Proton acceptor; for 3-dehydroquinate synthase activity" evidence="25">
    <location>
        <position position="564"/>
    </location>
</feature>
<dbReference type="Pfam" id="PF01202">
    <property type="entry name" value="SKI"/>
    <property type="match status" value="1"/>
</dbReference>
<dbReference type="NCBIfam" id="TIGR01093">
    <property type="entry name" value="aroD"/>
    <property type="match status" value="1"/>
</dbReference>
<feature type="binding site" evidence="25">
    <location>
        <position position="560"/>
    </location>
    <ligand>
        <name>7-phospho-2-dehydro-3-deoxy-D-arabino-heptonate</name>
        <dbReference type="ChEBI" id="CHEBI:58394"/>
    </ligand>
</feature>
<dbReference type="GO" id="GO:0009073">
    <property type="term" value="P:aromatic amino acid family biosynthetic process"/>
    <property type="evidence" value="ECO:0007669"/>
    <property type="project" value="UniProtKB-UniRule"/>
</dbReference>
<dbReference type="InterPro" id="IPR001986">
    <property type="entry name" value="Enolpyruvate_Tfrase_dom"/>
</dbReference>
<dbReference type="Gene3D" id="1.20.1090.10">
    <property type="entry name" value="Dehydroquinate synthase-like - alpha domain"/>
    <property type="match status" value="1"/>
</dbReference>
<keyword evidence="17 25" id="KW-0560">Oxidoreductase</keyword>
<dbReference type="EC" id="4.2.3.4" evidence="25"/>
<evidence type="ECO:0000256" key="8">
    <source>
        <dbReference type="ARBA" id="ARBA00022490"/>
    </source>
</evidence>
<feature type="binding site" evidence="25">
    <location>
        <position position="447"/>
    </location>
    <ligand>
        <name>7-phospho-2-dehydro-3-deoxy-D-arabino-heptonate</name>
        <dbReference type="ChEBI" id="CHEBI:58394"/>
    </ligand>
</feature>
<feature type="active site" description="Schiff-base intermediate with substrate; for 3-dehydroquinate dehydratase activity" evidence="25">
    <location>
        <position position="1509"/>
    </location>
</feature>
<feature type="active site" description="Proton acceptor; for 3-dehydroquinate dehydratase activity" evidence="25">
    <location>
        <position position="1481"/>
    </location>
</feature>
<evidence type="ECO:0000256" key="26">
    <source>
        <dbReference type="RuleBase" id="RU004164"/>
    </source>
</evidence>
<feature type="region of interest" description="Shikimate dehydrogenase" evidence="25">
    <location>
        <begin position="1592"/>
        <end position="1877"/>
    </location>
</feature>
<evidence type="ECO:0000256" key="1">
    <source>
        <dbReference type="ARBA" id="ARBA00001713"/>
    </source>
</evidence>
<dbReference type="InterPro" id="IPR056179">
    <property type="entry name" value="DHQS_C"/>
</dbReference>
<dbReference type="SUPFAM" id="SSF56796">
    <property type="entry name" value="Dehydroquinate synthase-like"/>
    <property type="match status" value="1"/>
</dbReference>
<evidence type="ECO:0000256" key="18">
    <source>
        <dbReference type="ARBA" id="ARBA00023141"/>
    </source>
</evidence>
<evidence type="ECO:0000256" key="11">
    <source>
        <dbReference type="ARBA" id="ARBA00022723"/>
    </source>
</evidence>
<dbReference type="Gene3D" id="3.40.50.300">
    <property type="entry name" value="P-loop containing nucleotide triphosphate hydrolases"/>
    <property type="match status" value="1"/>
</dbReference>
<comment type="similarity">
    <text evidence="25">In the C-terminal section; belongs to the shikimate dehydrogenase family.</text>
</comment>
<dbReference type="Pfam" id="PF01761">
    <property type="entry name" value="DHQ_synthase"/>
    <property type="match status" value="1"/>
</dbReference>
<comment type="similarity">
    <text evidence="25">In the 2nd section; belongs to the EPSP synthase family.</text>
</comment>
<dbReference type="Gene3D" id="3.40.50.720">
    <property type="entry name" value="NAD(P)-binding Rossmann-like Domain"/>
    <property type="match status" value="1"/>
</dbReference>
<dbReference type="CDD" id="cd01065">
    <property type="entry name" value="NAD_bind_Shikimate_DH"/>
    <property type="match status" value="1"/>
</dbReference>
<keyword evidence="11 25" id="KW-0479">Metal-binding</keyword>
<dbReference type="InterPro" id="IPR023000">
    <property type="entry name" value="Shikimate_kinase_CS"/>
</dbReference>
<dbReference type="InterPro" id="IPR004788">
    <property type="entry name" value="Ribose5P_isomerase_type_A"/>
</dbReference>
<dbReference type="SUPFAM" id="SSF100950">
    <property type="entry name" value="NagB/RpiA/CoA transferase-like"/>
    <property type="match status" value="1"/>
</dbReference>
<dbReference type="SUPFAM" id="SSF53223">
    <property type="entry name" value="Aminoacid dehydrogenase-like, N-terminal domain"/>
    <property type="match status" value="1"/>
</dbReference>
<feature type="binding site" evidence="25">
    <location>
        <position position="437"/>
    </location>
    <ligand>
        <name>7-phospho-2-dehydro-3-deoxy-D-arabino-heptonate</name>
        <dbReference type="ChEBI" id="CHEBI:58394"/>
    </ligand>
</feature>
<evidence type="ECO:0000256" key="6">
    <source>
        <dbReference type="ARBA" id="ARBA00008088"/>
    </source>
</evidence>
<evidence type="ECO:0000313" key="33">
    <source>
        <dbReference type="Proteomes" id="UP001213000"/>
    </source>
</evidence>
<keyword evidence="13 25" id="KW-0418">Kinase</keyword>
<dbReference type="PROSITE" id="PS01028">
    <property type="entry name" value="DEHYDROQUINASE_I"/>
    <property type="match status" value="1"/>
</dbReference>
<dbReference type="InterPro" id="IPR037171">
    <property type="entry name" value="NagB/RpiA_transferase-like"/>
</dbReference>
<dbReference type="GO" id="GO:0004765">
    <property type="term" value="F:shikimate kinase activity"/>
    <property type="evidence" value="ECO:0007669"/>
    <property type="project" value="UniProtKB-UniRule"/>
</dbReference>
<comment type="pathway">
    <text evidence="5">Carbohydrate degradation; pentose phosphate pathway; D-ribose 5-phosphate from D-ribulose 5-phosphate (non-oxidative stage): step 1/1.</text>
</comment>
<dbReference type="InterPro" id="IPR001381">
    <property type="entry name" value="DHquinase_I"/>
</dbReference>
<dbReference type="Pfam" id="PF24621">
    <property type="entry name" value="DHQS_C"/>
    <property type="match status" value="1"/>
</dbReference>
<evidence type="ECO:0000313" key="32">
    <source>
        <dbReference type="EMBL" id="KAJ3571715.1"/>
    </source>
</evidence>
<feature type="binding site" evidence="25">
    <location>
        <begin position="464"/>
        <end position="467"/>
    </location>
    <ligand>
        <name>NAD(+)</name>
        <dbReference type="ChEBI" id="CHEBI:57540"/>
    </ligand>
</feature>
<dbReference type="PRINTS" id="PR01100">
    <property type="entry name" value="SHIKIMTKNASE"/>
</dbReference>
<dbReference type="Gene3D" id="3.40.50.1970">
    <property type="match status" value="1"/>
</dbReference>
<dbReference type="EC" id="4.2.1.10" evidence="25"/>
<feature type="domain" description="SDH C-terminal" evidence="30">
    <location>
        <begin position="1841"/>
        <end position="1866"/>
    </location>
</feature>
<dbReference type="Gene3D" id="3.40.50.10860">
    <property type="entry name" value="Leucine Dehydrogenase, chain A, domain 1"/>
    <property type="match status" value="1"/>
</dbReference>
<feature type="binding site" evidence="25">
    <location>
        <position position="576"/>
    </location>
    <ligand>
        <name>7-phospho-2-dehydro-3-deoxy-D-arabino-heptonate</name>
        <dbReference type="ChEBI" id="CHEBI:58394"/>
    </ligand>
</feature>
<dbReference type="GO" id="GO:0003856">
    <property type="term" value="F:3-dehydroquinate synthase activity"/>
    <property type="evidence" value="ECO:0007669"/>
    <property type="project" value="UniProtKB-UniRule"/>
</dbReference>
<feature type="binding site" evidence="25">
    <location>
        <position position="539"/>
    </location>
    <ligand>
        <name>7-phospho-2-dehydro-3-deoxy-D-arabino-heptonate</name>
        <dbReference type="ChEBI" id="CHEBI:58394"/>
    </ligand>
</feature>
<dbReference type="Gene3D" id="3.30.70.260">
    <property type="match status" value="1"/>
</dbReference>
<dbReference type="CDD" id="cd08195">
    <property type="entry name" value="DHQS"/>
    <property type="match status" value="1"/>
</dbReference>
<evidence type="ECO:0000256" key="5">
    <source>
        <dbReference type="ARBA" id="ARBA00004988"/>
    </source>
</evidence>
<dbReference type="NCBIfam" id="TIGR01809">
    <property type="entry name" value="Shik-DH-AROM"/>
    <property type="match status" value="1"/>
</dbReference>
<feature type="binding site" evidence="25">
    <location>
        <position position="446"/>
    </location>
    <ligand>
        <name>NAD(+)</name>
        <dbReference type="ChEBI" id="CHEBI:57540"/>
    </ligand>
</feature>
<comment type="similarity">
    <text evidence="6">Belongs to the ribose 5-phosphate isomerase family.</text>
</comment>
<dbReference type="EMBL" id="JANIEX010000173">
    <property type="protein sequence ID" value="KAJ3571715.1"/>
    <property type="molecule type" value="Genomic_DNA"/>
</dbReference>
<evidence type="ECO:0000256" key="15">
    <source>
        <dbReference type="ARBA" id="ARBA00022840"/>
    </source>
</evidence>
<evidence type="ECO:0000256" key="2">
    <source>
        <dbReference type="ARBA" id="ARBA00004496"/>
    </source>
</evidence>
<dbReference type="Proteomes" id="UP001213000">
    <property type="component" value="Unassembled WGS sequence"/>
</dbReference>
<dbReference type="InterPro" id="IPR036291">
    <property type="entry name" value="NAD(P)-bd_dom_sf"/>
</dbReference>
<keyword evidence="33" id="KW-1185">Reference proteome</keyword>
<dbReference type="InterPro" id="IPR013708">
    <property type="entry name" value="Shikimate_DH-bd_N"/>
</dbReference>
<dbReference type="CDD" id="cd01398">
    <property type="entry name" value="RPI_A"/>
    <property type="match status" value="1"/>
</dbReference>
<feature type="domain" description="Shikimate dehydrogenase substrate binding N-terminal" evidence="29">
    <location>
        <begin position="1597"/>
        <end position="1678"/>
    </location>
</feature>
<dbReference type="PROSITE" id="PS01128">
    <property type="entry name" value="SHIKIMATE_KINASE"/>
    <property type="match status" value="1"/>
</dbReference>
<dbReference type="SUPFAM" id="SSF51735">
    <property type="entry name" value="NAD(P)-binding Rossmann-fold domains"/>
    <property type="match status" value="1"/>
</dbReference>
<dbReference type="Pfam" id="PF08501">
    <property type="entry name" value="Shikimate_dh_N"/>
    <property type="match status" value="1"/>
</dbReference>
<feature type="domain" description="3-dehydroquinate synthase C-terminal" evidence="31">
    <location>
        <begin position="476"/>
        <end position="647"/>
    </location>
</feature>
<evidence type="ECO:0000256" key="13">
    <source>
        <dbReference type="ARBA" id="ARBA00022777"/>
    </source>
</evidence>
<dbReference type="EC" id="2.7.1.71" evidence="25"/>
<feature type="binding site" evidence="25">
    <location>
        <position position="475"/>
    </location>
    <ligand>
        <name>NAD(+)</name>
        <dbReference type="ChEBI" id="CHEBI:57540"/>
    </ligand>
</feature>
<dbReference type="GO" id="GO:0009423">
    <property type="term" value="P:chorismate biosynthetic process"/>
    <property type="evidence" value="ECO:0007669"/>
    <property type="project" value="UniProtKB-UniRule"/>
</dbReference>
<proteinExistence type="inferred from homology"/>
<dbReference type="SUPFAM" id="SSF52540">
    <property type="entry name" value="P-loop containing nucleoside triphosphate hydrolases"/>
    <property type="match status" value="1"/>
</dbReference>
<dbReference type="NCBIfam" id="NF001924">
    <property type="entry name" value="PRK00702.1"/>
    <property type="match status" value="1"/>
</dbReference>
<feature type="binding site" evidence="25">
    <location>
        <begin position="424"/>
        <end position="425"/>
    </location>
    <ligand>
        <name>NAD(+)</name>
        <dbReference type="ChEBI" id="CHEBI:57540"/>
    </ligand>
</feature>
<evidence type="ECO:0000259" key="31">
    <source>
        <dbReference type="Pfam" id="PF24621"/>
    </source>
</evidence>
<dbReference type="Pfam" id="PF06026">
    <property type="entry name" value="Rib_5-P_isom_A"/>
    <property type="match status" value="1"/>
</dbReference>
<comment type="catalytic activity">
    <reaction evidence="25">
        <text>3-dehydroquinate = 3-dehydroshikimate + H2O</text>
        <dbReference type="Rhea" id="RHEA:21096"/>
        <dbReference type="ChEBI" id="CHEBI:15377"/>
        <dbReference type="ChEBI" id="CHEBI:16630"/>
        <dbReference type="ChEBI" id="CHEBI:32364"/>
        <dbReference type="EC" id="4.2.1.10"/>
    </reaction>
</comment>
<evidence type="ECO:0000256" key="12">
    <source>
        <dbReference type="ARBA" id="ARBA00022741"/>
    </source>
</evidence>
<dbReference type="InterPro" id="IPR030960">
    <property type="entry name" value="DHQS/DOIS_N"/>
</dbReference>
<dbReference type="Pfam" id="PF00275">
    <property type="entry name" value="EPSP_synthase"/>
    <property type="match status" value="1"/>
</dbReference>
<dbReference type="Gene3D" id="3.20.20.70">
    <property type="entry name" value="Aldolase class I"/>
    <property type="match status" value="1"/>
</dbReference>
<dbReference type="FunFam" id="3.65.10.10:FF:000007">
    <property type="entry name" value="Pentafunctional AROM polypeptide"/>
    <property type="match status" value="1"/>
</dbReference>
<dbReference type="InterPro" id="IPR013792">
    <property type="entry name" value="RNA3'P_cycl/enolpyr_Trfase_a/b"/>
</dbReference>
<dbReference type="FunFam" id="3.40.50.300:FF:001256">
    <property type="entry name" value="Pentafunctional AROM polypeptide"/>
    <property type="match status" value="1"/>
</dbReference>
<evidence type="ECO:0000256" key="24">
    <source>
        <dbReference type="ARBA" id="ARBA00054455"/>
    </source>
</evidence>
<comment type="pathway">
    <text evidence="3 25 26">Metabolic intermediate biosynthesis; chorismate biosynthesis; chorismate from D-erythrose 4-phosphate and phosphoenolpyruvate: step 6/7.</text>
</comment>
<comment type="pathway">
    <text evidence="25">Metabolic intermediate biosynthesis; chorismate biosynthesis; chorismate from D-erythrose 4-phosphate and phosphoenolpyruvate: step 4/7.</text>
</comment>
<feature type="binding site" evidence="25">
    <location>
        <position position="431"/>
    </location>
    <ligand>
        <name>7-phospho-2-dehydro-3-deoxy-D-arabino-heptonate</name>
        <dbReference type="ChEBI" id="CHEBI:58394"/>
    </ligand>
</feature>
<keyword evidence="18 25" id="KW-0057">Aromatic amino acid biosynthesis</keyword>
<dbReference type="FunFam" id="1.20.1090.10:FF:000007">
    <property type="entry name" value="Pentafunctional AROM polypeptide"/>
    <property type="match status" value="1"/>
</dbReference>
<evidence type="ECO:0000256" key="14">
    <source>
        <dbReference type="ARBA" id="ARBA00022833"/>
    </source>
</evidence>
<keyword evidence="21 25" id="KW-0511">Multifunctional enzyme</keyword>
<dbReference type="CDD" id="cd01556">
    <property type="entry name" value="EPSP_synthase"/>
    <property type="match status" value="1"/>
</dbReference>
<comment type="caution">
    <text evidence="25">Lacks conserved residue(s) required for the propagation of feature annotation.</text>
</comment>
<comment type="subcellular location">
    <subcellularLocation>
        <location evidence="2 25">Cytoplasm</location>
    </subcellularLocation>
</comment>
<dbReference type="FunFam" id="3.20.20.70:FF:000135">
    <property type="entry name" value="Pentafunctional AROM polypeptide"/>
    <property type="match status" value="1"/>
</dbReference>
<dbReference type="EC" id="2.5.1.19" evidence="25"/>
<evidence type="ECO:0000256" key="16">
    <source>
        <dbReference type="ARBA" id="ARBA00022857"/>
    </source>
</evidence>
<feature type="domain" description="3-dehydroquinate synthase N-terminal" evidence="28">
    <location>
        <begin position="362"/>
        <end position="474"/>
    </location>
</feature>
<name>A0AAD5VW86_9AGAR</name>
<keyword evidence="10 25" id="KW-0808">Transferase</keyword>